<dbReference type="Pfam" id="PF00728">
    <property type="entry name" value="Glyco_hydro_20"/>
    <property type="match status" value="1"/>
</dbReference>
<organism evidence="9 10">
    <name type="scientific">Snuella sedimenti</name>
    <dbReference type="NCBI Taxonomy" id="2798802"/>
    <lineage>
        <taxon>Bacteria</taxon>
        <taxon>Pseudomonadati</taxon>
        <taxon>Bacteroidota</taxon>
        <taxon>Flavobacteriia</taxon>
        <taxon>Flavobacteriales</taxon>
        <taxon>Flavobacteriaceae</taxon>
        <taxon>Snuella</taxon>
    </lineage>
</organism>
<dbReference type="InterPro" id="IPR015883">
    <property type="entry name" value="Glyco_hydro_20_cat"/>
</dbReference>
<dbReference type="EMBL" id="JAELVQ010000002">
    <property type="protein sequence ID" value="MBJ6366914.1"/>
    <property type="molecule type" value="Genomic_DNA"/>
</dbReference>
<evidence type="ECO:0000313" key="10">
    <source>
        <dbReference type="Proteomes" id="UP000610931"/>
    </source>
</evidence>
<dbReference type="GO" id="GO:0030203">
    <property type="term" value="P:glycosaminoglycan metabolic process"/>
    <property type="evidence" value="ECO:0007669"/>
    <property type="project" value="TreeGrafter"/>
</dbReference>
<dbReference type="Gene3D" id="3.30.379.10">
    <property type="entry name" value="Chitobiase/beta-hexosaminidase domain 2-like"/>
    <property type="match status" value="1"/>
</dbReference>
<reference evidence="9" key="1">
    <citation type="submission" date="2020-12" db="EMBL/GenBank/DDBJ databases">
        <title>Snuella sp. nov., isolated from sediment in Incheon.</title>
        <authorList>
            <person name="Kim W."/>
        </authorList>
    </citation>
    <scope>NUCLEOTIDE SEQUENCE</scope>
    <source>
        <strain evidence="9">CAU 1569</strain>
    </source>
</reference>
<dbReference type="CDD" id="cd06563">
    <property type="entry name" value="GH20_chitobiase-like"/>
    <property type="match status" value="1"/>
</dbReference>
<dbReference type="Pfam" id="PF02838">
    <property type="entry name" value="Glyco_hydro_20b"/>
    <property type="match status" value="1"/>
</dbReference>
<evidence type="ECO:0000259" key="7">
    <source>
        <dbReference type="Pfam" id="PF00728"/>
    </source>
</evidence>
<dbReference type="GO" id="GO:0016020">
    <property type="term" value="C:membrane"/>
    <property type="evidence" value="ECO:0007669"/>
    <property type="project" value="TreeGrafter"/>
</dbReference>
<dbReference type="EC" id="3.2.1.52" evidence="3"/>
<evidence type="ECO:0000256" key="1">
    <source>
        <dbReference type="ARBA" id="ARBA00001231"/>
    </source>
</evidence>
<dbReference type="InterPro" id="IPR017853">
    <property type="entry name" value="GH"/>
</dbReference>
<dbReference type="Proteomes" id="UP000610931">
    <property type="component" value="Unassembled WGS sequence"/>
</dbReference>
<keyword evidence="10" id="KW-1185">Reference proteome</keyword>
<dbReference type="InterPro" id="IPR029018">
    <property type="entry name" value="Hex-like_dom2"/>
</dbReference>
<gene>
    <name evidence="9" type="ORF">JF259_02320</name>
</gene>
<dbReference type="SUPFAM" id="SSF55545">
    <property type="entry name" value="beta-N-acetylhexosaminidase-like domain"/>
    <property type="match status" value="1"/>
</dbReference>
<evidence type="ECO:0000256" key="3">
    <source>
        <dbReference type="ARBA" id="ARBA00012663"/>
    </source>
</evidence>
<dbReference type="RefSeq" id="WP_199112892.1">
    <property type="nucleotide sequence ID" value="NZ_JAELVQ010000002.1"/>
</dbReference>
<evidence type="ECO:0000259" key="8">
    <source>
        <dbReference type="Pfam" id="PF02838"/>
    </source>
</evidence>
<sequence>MRLLVVICVCFLSISCSNKYKEVANTDQDYPIIPKPLVMEMAKGRFLVDKNTKVSGDASLEKEGQFLADMLGAATGLDISFSEGSQGNIQLQLDSRIANEEGYQLEVAYNKITISGKNSKGVFYGIQTLRQLLPASIESANGSLKELTIPVVSIKDEPRYVYRGMHLDVARHFFPVDFIKKYIDLIALHKMNTFHWHLTEDQGWRIEIKKYPKLTEIGSKRYGTIVGHHPGTSNDEKEYGGYYTQEDVKEIVAYATEKHVTVIPEIELPGHSSAAIAAYPYLSCFPEEPTEVTNDMMSKKGKEVQAAGTPKIVQETWGVFNDVYCAGKEETFAFLQDVLDEVIPLFPSKYVHIGGDECPKKNWERCPSCQARIKAEGLHDEHELQSYFIQRMEKYLNSKGKQIIGWDEILEGGLAPNATVMSWRGTKGGIEAAKQHHDVIMTPGHSCYFDHYQSEDKANEPLAIGGKTTVADVYAYEPTPEELSAEEQKFILGAQGNVWTEYMATTDYVEYMILPRMSALSEVVWSDKDAKNWDDFNARLNIFVNRLEAMGLNYAKHSVQKETE</sequence>
<evidence type="ECO:0000256" key="5">
    <source>
        <dbReference type="ARBA" id="ARBA00023295"/>
    </source>
</evidence>
<evidence type="ECO:0000256" key="6">
    <source>
        <dbReference type="PIRSR" id="PIRSR625705-1"/>
    </source>
</evidence>
<evidence type="ECO:0000256" key="4">
    <source>
        <dbReference type="ARBA" id="ARBA00022801"/>
    </source>
</evidence>
<dbReference type="PROSITE" id="PS51257">
    <property type="entry name" value="PROKAR_LIPOPROTEIN"/>
    <property type="match status" value="1"/>
</dbReference>
<name>A0A8J7J107_9FLAO</name>
<dbReference type="GO" id="GO:0005975">
    <property type="term" value="P:carbohydrate metabolic process"/>
    <property type="evidence" value="ECO:0007669"/>
    <property type="project" value="InterPro"/>
</dbReference>
<proteinExistence type="inferred from homology"/>
<comment type="similarity">
    <text evidence="2">Belongs to the glycosyl hydrolase 20 family.</text>
</comment>
<dbReference type="Gene3D" id="3.20.20.80">
    <property type="entry name" value="Glycosidases"/>
    <property type="match status" value="1"/>
</dbReference>
<feature type="domain" description="Glycoside hydrolase family 20 catalytic" evidence="7">
    <location>
        <begin position="160"/>
        <end position="527"/>
    </location>
</feature>
<evidence type="ECO:0000256" key="2">
    <source>
        <dbReference type="ARBA" id="ARBA00006285"/>
    </source>
</evidence>
<dbReference type="PANTHER" id="PTHR22600">
    <property type="entry name" value="BETA-HEXOSAMINIDASE"/>
    <property type="match status" value="1"/>
</dbReference>
<dbReference type="SUPFAM" id="SSF51445">
    <property type="entry name" value="(Trans)glycosidases"/>
    <property type="match status" value="1"/>
</dbReference>
<dbReference type="AlphaFoldDB" id="A0A8J7J107"/>
<dbReference type="PRINTS" id="PR00738">
    <property type="entry name" value="GLHYDRLASE20"/>
</dbReference>
<feature type="domain" description="Beta-hexosaminidase bacterial type N-terminal" evidence="8">
    <location>
        <begin position="30"/>
        <end position="156"/>
    </location>
</feature>
<dbReference type="PIRSF" id="PIRSF001093">
    <property type="entry name" value="B-hxosamndse_ab_euk"/>
    <property type="match status" value="1"/>
</dbReference>
<keyword evidence="5" id="KW-0326">Glycosidase</keyword>
<dbReference type="InterPro" id="IPR025705">
    <property type="entry name" value="Beta_hexosaminidase_sua/sub"/>
</dbReference>
<protein>
    <recommendedName>
        <fullName evidence="3">beta-N-acetylhexosaminidase</fullName>
        <ecNumber evidence="3">3.2.1.52</ecNumber>
    </recommendedName>
</protein>
<keyword evidence="4" id="KW-0378">Hydrolase</keyword>
<evidence type="ECO:0000313" key="9">
    <source>
        <dbReference type="EMBL" id="MBJ6366914.1"/>
    </source>
</evidence>
<dbReference type="PANTHER" id="PTHR22600:SF57">
    <property type="entry name" value="BETA-N-ACETYLHEXOSAMINIDASE"/>
    <property type="match status" value="1"/>
</dbReference>
<comment type="caution">
    <text evidence="9">The sequence shown here is derived from an EMBL/GenBank/DDBJ whole genome shotgun (WGS) entry which is preliminary data.</text>
</comment>
<accession>A0A8J7J107</accession>
<comment type="catalytic activity">
    <reaction evidence="1">
        <text>Hydrolysis of terminal non-reducing N-acetyl-D-hexosamine residues in N-acetyl-beta-D-hexosaminides.</text>
        <dbReference type="EC" id="3.2.1.52"/>
    </reaction>
</comment>
<dbReference type="GO" id="GO:0004563">
    <property type="term" value="F:beta-N-acetylhexosaminidase activity"/>
    <property type="evidence" value="ECO:0007669"/>
    <property type="project" value="UniProtKB-EC"/>
</dbReference>
<dbReference type="InterPro" id="IPR015882">
    <property type="entry name" value="HEX_bac_N"/>
</dbReference>
<feature type="active site" description="Proton donor" evidence="6">
    <location>
        <position position="357"/>
    </location>
</feature>